<organism evidence="1 2">
    <name type="scientific">Prorocentrum cordatum</name>
    <dbReference type="NCBI Taxonomy" id="2364126"/>
    <lineage>
        <taxon>Eukaryota</taxon>
        <taxon>Sar</taxon>
        <taxon>Alveolata</taxon>
        <taxon>Dinophyceae</taxon>
        <taxon>Prorocentrales</taxon>
        <taxon>Prorocentraceae</taxon>
        <taxon>Prorocentrum</taxon>
    </lineage>
</organism>
<dbReference type="Proteomes" id="UP001189429">
    <property type="component" value="Unassembled WGS sequence"/>
</dbReference>
<evidence type="ECO:0000313" key="2">
    <source>
        <dbReference type="Proteomes" id="UP001189429"/>
    </source>
</evidence>
<evidence type="ECO:0008006" key="3">
    <source>
        <dbReference type="Google" id="ProtNLM"/>
    </source>
</evidence>
<dbReference type="EMBL" id="CAUYUJ010019838">
    <property type="protein sequence ID" value="CAK0894048.1"/>
    <property type="molecule type" value="Genomic_DNA"/>
</dbReference>
<protein>
    <recommendedName>
        <fullName evidence="3">Apple domain-containing protein</fullName>
    </recommendedName>
</protein>
<name>A0ABN9X474_9DINO</name>
<reference evidence="1" key="1">
    <citation type="submission" date="2023-10" db="EMBL/GenBank/DDBJ databases">
        <authorList>
            <person name="Chen Y."/>
            <person name="Shah S."/>
            <person name="Dougan E. K."/>
            <person name="Thang M."/>
            <person name="Chan C."/>
        </authorList>
    </citation>
    <scope>NUCLEOTIDE SEQUENCE [LARGE SCALE GENOMIC DNA]</scope>
</reference>
<accession>A0ABN9X474</accession>
<comment type="caution">
    <text evidence="1">The sequence shown here is derived from an EMBL/GenBank/DDBJ whole genome shotgun (WGS) entry which is preliminary data.</text>
</comment>
<keyword evidence="2" id="KW-1185">Reference proteome</keyword>
<gene>
    <name evidence="1" type="ORF">PCOR1329_LOCUS73198</name>
</gene>
<sequence length="233" mass="24908">MAAADLLFAMCLRHRGVHVENYGFLVPGGQPWGADELAQEFVVNFHQAYDALLSGSGGDPLVRSPYWDAQPPPLHGCLLVAHPVESPGHLGRVHAAVLAARRREVSPLGRPRSCLPAPLALARQAEVRIRAPGGSTKQFWSSGLLAGLDRCLRRRPSPRCEWRALSGQCLGLSLYEPGRTAADCASACCSSGDACEVFQFNIEEGCWLGSRLGCPEQGAAEPGRWEGAVKSGA</sequence>
<evidence type="ECO:0000313" key="1">
    <source>
        <dbReference type="EMBL" id="CAK0894048.1"/>
    </source>
</evidence>
<proteinExistence type="predicted"/>